<evidence type="ECO:0000313" key="1">
    <source>
        <dbReference type="EMBL" id="PIZ43566.1"/>
    </source>
</evidence>
<comment type="caution">
    <text evidence="1">The sequence shown here is derived from an EMBL/GenBank/DDBJ whole genome shotgun (WGS) entry which is preliminary data.</text>
</comment>
<accession>A0A2M7TDK8</accession>
<gene>
    <name evidence="1" type="ORF">COY34_00650</name>
</gene>
<protein>
    <recommendedName>
        <fullName evidence="3">BrnT family toxin</fullName>
    </recommendedName>
</protein>
<dbReference type="EMBL" id="PFNJ01000017">
    <property type="protein sequence ID" value="PIZ43566.1"/>
    <property type="molecule type" value="Genomic_DNA"/>
</dbReference>
<organism evidence="1 2">
    <name type="scientific">candidate division WWE3 bacterium CG_4_10_14_0_2_um_filter_42_8</name>
    <dbReference type="NCBI Taxonomy" id="1975074"/>
    <lineage>
        <taxon>Bacteria</taxon>
        <taxon>Katanobacteria</taxon>
    </lineage>
</organism>
<dbReference type="Proteomes" id="UP000230970">
    <property type="component" value="Unassembled WGS sequence"/>
</dbReference>
<dbReference type="InterPro" id="IPR038573">
    <property type="entry name" value="BrnT_sf"/>
</dbReference>
<dbReference type="Gene3D" id="3.10.450.530">
    <property type="entry name" value="Ribonuclease toxin, BrnT, of type II toxin-antitoxin system"/>
    <property type="match status" value="1"/>
</dbReference>
<dbReference type="AlphaFoldDB" id="A0A2M7TDK8"/>
<dbReference type="InterPro" id="IPR007460">
    <property type="entry name" value="BrnT_toxin"/>
</dbReference>
<evidence type="ECO:0000313" key="2">
    <source>
        <dbReference type="Proteomes" id="UP000230970"/>
    </source>
</evidence>
<dbReference type="Pfam" id="PF04365">
    <property type="entry name" value="BrnT_toxin"/>
    <property type="match status" value="1"/>
</dbReference>
<name>A0A2M7TDK8_UNCKA</name>
<sequence>MRQPIVVKNLFWDSWNVEHIAKHKVTVKEVETALLDKKVKSLKAHDGRLMILGRIGVRLLAIILVEESRGRYYLVTARDMDKKERKIYRGGIL</sequence>
<evidence type="ECO:0008006" key="3">
    <source>
        <dbReference type="Google" id="ProtNLM"/>
    </source>
</evidence>
<reference evidence="2" key="1">
    <citation type="submission" date="2017-09" db="EMBL/GenBank/DDBJ databases">
        <title>Depth-based differentiation of microbial function through sediment-hosted aquifers and enrichment of novel symbionts in the deep terrestrial subsurface.</title>
        <authorList>
            <person name="Probst A.J."/>
            <person name="Ladd B."/>
            <person name="Jarett J.K."/>
            <person name="Geller-Mcgrath D.E."/>
            <person name="Sieber C.M.K."/>
            <person name="Emerson J.B."/>
            <person name="Anantharaman K."/>
            <person name="Thomas B.C."/>
            <person name="Malmstrom R."/>
            <person name="Stieglmeier M."/>
            <person name="Klingl A."/>
            <person name="Woyke T."/>
            <person name="Ryan C.M."/>
            <person name="Banfield J.F."/>
        </authorList>
    </citation>
    <scope>NUCLEOTIDE SEQUENCE [LARGE SCALE GENOMIC DNA]</scope>
</reference>
<proteinExistence type="predicted"/>